<dbReference type="EMBL" id="MH727556">
    <property type="protein sequence ID" value="AYB70198.1"/>
    <property type="molecule type" value="Genomic_DNA"/>
</dbReference>
<dbReference type="GeneID" id="55003763"/>
<proteinExistence type="predicted"/>
<dbReference type="RefSeq" id="YP_009812694.1">
    <property type="nucleotide sequence ID" value="NC_048068.1"/>
</dbReference>
<sequence>MSLIDEARALIARSEENTLDEGHDATDYELYEDENLAIGEEAIVLLQRIVKEDDEVNEIVQNVLAKMASEELTRQELMLQELGVPYFEFEGGYKITEGFIEKKGDQP</sequence>
<evidence type="ECO:0000313" key="1">
    <source>
        <dbReference type="EMBL" id="AYB70198.1"/>
    </source>
</evidence>
<protein>
    <submittedName>
        <fullName evidence="1">Uncharacterized protein</fullName>
    </submittedName>
</protein>
<dbReference type="KEGG" id="vg:55003763"/>
<accession>A0A385UF94</accession>
<name>A0A385UF94_9CAUD</name>
<keyword evidence="2" id="KW-1185">Reference proteome</keyword>
<dbReference type="Proteomes" id="UP000279330">
    <property type="component" value="Segment"/>
</dbReference>
<reference evidence="1 2" key="1">
    <citation type="submission" date="2018-08" db="EMBL/GenBank/DDBJ databases">
        <authorList>
            <person name="Miller G.E."/>
            <person name="Abrahams R."/>
            <person name="Bazan D.C."/>
            <person name="Beglau B.C."/>
            <person name="Blaylock E.C."/>
            <person name="Choi J.D."/>
            <person name="Grewal S.K."/>
            <person name="Hernandez E.V."/>
            <person name="Kim D.J."/>
            <person name="Kim K."/>
            <person name="Lee Y."/>
            <person name="Linde M.K."/>
            <person name="Lopez M.B."/>
            <person name="Pangalila E."/>
            <person name="Parker M.A."/>
            <person name="Specht R.C."/>
            <person name="Teng M.C."/>
            <person name="Toledo B."/>
            <person name="Tran S."/>
            <person name="Yu H."/>
            <person name="Kalaj N."/>
            <person name="Muthiah A.S."/>
            <person name="Dean N.S."/>
            <person name="Diaz A."/>
            <person name="Garlena R.A."/>
            <person name="Russell D.A."/>
            <person name="Pope W.H."/>
            <person name="Jacobs-Sera D."/>
            <person name="Hatfull G.F."/>
        </authorList>
    </citation>
    <scope>NUCLEOTIDE SEQUENCE [LARGE SCALE GENOMIC DNA]</scope>
</reference>
<organism evidence="1 2">
    <name type="scientific">Microbacterium phage OneinaGillian</name>
    <dbReference type="NCBI Taxonomy" id="2301604"/>
    <lineage>
        <taxon>Viruses</taxon>
        <taxon>Duplodnaviria</taxon>
        <taxon>Heunggongvirae</taxon>
        <taxon>Uroviricota</taxon>
        <taxon>Caudoviricetes</taxon>
        <taxon>Gillianvirus</taxon>
        <taxon>Gillianvirus oneinagillian</taxon>
    </lineage>
</organism>
<evidence type="ECO:0000313" key="2">
    <source>
        <dbReference type="Proteomes" id="UP000279330"/>
    </source>
</evidence>
<gene>
    <name evidence="1" type="primary">89</name>
    <name evidence="1" type="ORF">SEA_ONEIAGILLIAN_88</name>
</gene>